<dbReference type="GO" id="GO:0034097">
    <property type="term" value="P:response to cytokine"/>
    <property type="evidence" value="ECO:0007669"/>
    <property type="project" value="TreeGrafter"/>
</dbReference>
<evidence type="ECO:0000256" key="10">
    <source>
        <dbReference type="PIRSR" id="PIRSR601820-1"/>
    </source>
</evidence>
<comment type="subcellular location">
    <subcellularLocation>
        <location evidence="1">Secreted</location>
    </subcellularLocation>
</comment>
<comment type="similarity">
    <text evidence="2">Belongs to the protease inhibitor I35 (TIMP) family.</text>
</comment>
<dbReference type="PROSITE" id="PS50189">
    <property type="entry name" value="NTR"/>
    <property type="match status" value="1"/>
</dbReference>
<evidence type="ECO:0000256" key="11">
    <source>
        <dbReference type="PIRSR" id="PIRSR601820-3"/>
    </source>
</evidence>
<evidence type="ECO:0000259" key="13">
    <source>
        <dbReference type="PROSITE" id="PS50189"/>
    </source>
</evidence>
<dbReference type="GO" id="GO:0031012">
    <property type="term" value="C:extracellular matrix"/>
    <property type="evidence" value="ECO:0007669"/>
    <property type="project" value="TreeGrafter"/>
</dbReference>
<dbReference type="GO" id="GO:0008191">
    <property type="term" value="F:metalloendopeptidase inhibitor activity"/>
    <property type="evidence" value="ECO:0007669"/>
    <property type="project" value="InterPro"/>
</dbReference>
<keyword evidence="6" id="KW-0646">Protease inhibitor</keyword>
<gene>
    <name evidence="14" type="ORF">R3I93_020773</name>
</gene>
<feature type="disulfide bond" evidence="11">
    <location>
        <begin position="22"/>
        <end position="94"/>
    </location>
</feature>
<dbReference type="InterPro" id="IPR008993">
    <property type="entry name" value="TIMP-like_OB-fold"/>
</dbReference>
<dbReference type="GO" id="GO:0005615">
    <property type="term" value="C:extracellular space"/>
    <property type="evidence" value="ECO:0007669"/>
    <property type="project" value="TreeGrafter"/>
</dbReference>
<evidence type="ECO:0000256" key="9">
    <source>
        <dbReference type="ARBA" id="ARBA00030105"/>
    </source>
</evidence>
<dbReference type="PANTHER" id="PTHR11844:SF26">
    <property type="entry name" value="METALLOPROTEINASE INHIBITOR 4"/>
    <property type="match status" value="1"/>
</dbReference>
<feature type="chain" id="PRO_5042994955" description="Metalloproteinase inhibitor 4" evidence="12">
    <location>
        <begin position="20"/>
        <end position="204"/>
    </location>
</feature>
<dbReference type="GO" id="GO:0002020">
    <property type="term" value="F:protease binding"/>
    <property type="evidence" value="ECO:0007669"/>
    <property type="project" value="TreeGrafter"/>
</dbReference>
<feature type="disulfide bond" evidence="11">
    <location>
        <begin position="34"/>
        <end position="144"/>
    </location>
</feature>
<evidence type="ECO:0000313" key="15">
    <source>
        <dbReference type="Proteomes" id="UP001364617"/>
    </source>
</evidence>
<feature type="signal peptide" evidence="12">
    <location>
        <begin position="1"/>
        <end position="19"/>
    </location>
</feature>
<organism evidence="14 15">
    <name type="scientific">Phoxinus phoxinus</name>
    <name type="common">Eurasian minnow</name>
    <dbReference type="NCBI Taxonomy" id="58324"/>
    <lineage>
        <taxon>Eukaryota</taxon>
        <taxon>Metazoa</taxon>
        <taxon>Chordata</taxon>
        <taxon>Craniata</taxon>
        <taxon>Vertebrata</taxon>
        <taxon>Euteleostomi</taxon>
        <taxon>Actinopterygii</taxon>
        <taxon>Neopterygii</taxon>
        <taxon>Teleostei</taxon>
        <taxon>Ostariophysi</taxon>
        <taxon>Cypriniformes</taxon>
        <taxon>Leuciscidae</taxon>
        <taxon>Phoxininae</taxon>
        <taxon>Phoxinus</taxon>
    </lineage>
</organism>
<dbReference type="GO" id="GO:0046872">
    <property type="term" value="F:metal ion binding"/>
    <property type="evidence" value="ECO:0007669"/>
    <property type="project" value="UniProtKB-KW"/>
</dbReference>
<dbReference type="Proteomes" id="UP001364617">
    <property type="component" value="Unassembled WGS sequence"/>
</dbReference>
<keyword evidence="12" id="KW-0732">Signal</keyword>
<sequence>MMSVSLSAALLVCVCVCVSESCTCYSAHPQELFCSSSIVMRAEVTGEKNIPGDINRGGMGKVQYDIKVMKVFKGSSDRIKLIQHAYTSEMSSLCGVVLDHGQYLLSGEIMYERFSITLCDLIMRWDGLSLMQKNNFKYRYQKGCDCKISSSCTYQPCQPSAESECVFDDWYSLRSLHEAACIRHSDGSCNWYTGTAKNHTHTDA</sequence>
<keyword evidence="10" id="KW-0479">Metal-binding</keyword>
<evidence type="ECO:0000256" key="7">
    <source>
        <dbReference type="ARBA" id="ARBA00023157"/>
    </source>
</evidence>
<feature type="domain" description="NTR" evidence="13">
    <location>
        <begin position="13"/>
        <end position="144"/>
    </location>
</feature>
<dbReference type="AlphaFoldDB" id="A0AAN9GU20"/>
<dbReference type="InterPro" id="IPR027465">
    <property type="entry name" value="TIMP_C"/>
</dbReference>
<comment type="caution">
    <text evidence="14">The sequence shown here is derived from an EMBL/GenBank/DDBJ whole genome shotgun (WGS) entry which is preliminary data.</text>
</comment>
<dbReference type="PANTHER" id="PTHR11844">
    <property type="entry name" value="METALLOPROTEASE INHIBITOR"/>
    <property type="match status" value="1"/>
</dbReference>
<dbReference type="GO" id="GO:0051045">
    <property type="term" value="P:negative regulation of membrane protein ectodomain proteolysis"/>
    <property type="evidence" value="ECO:0007669"/>
    <property type="project" value="TreeGrafter"/>
</dbReference>
<evidence type="ECO:0000256" key="8">
    <source>
        <dbReference type="ARBA" id="ARBA00023215"/>
    </source>
</evidence>
<keyword evidence="7 11" id="KW-1015">Disulfide bond</keyword>
<protein>
    <recommendedName>
        <fullName evidence="3">Metalloproteinase inhibitor 4</fullName>
    </recommendedName>
    <alternativeName>
        <fullName evidence="9">Tissue inhibitor of metalloproteinases 4</fullName>
    </alternativeName>
</protein>
<dbReference type="SMART" id="SM00206">
    <property type="entry name" value="NTR"/>
    <property type="match status" value="1"/>
</dbReference>
<evidence type="ECO:0000256" key="3">
    <source>
        <dbReference type="ARBA" id="ARBA00013515"/>
    </source>
</evidence>
<dbReference type="InterPro" id="IPR001820">
    <property type="entry name" value="TIMP"/>
</dbReference>
<dbReference type="SUPFAM" id="SSF50242">
    <property type="entry name" value="TIMP-like"/>
    <property type="match status" value="1"/>
</dbReference>
<keyword evidence="8" id="KW-0481">Metalloenzyme inhibitor</keyword>
<name>A0AAN9GU20_9TELE</name>
<feature type="disulfide bond" evidence="11">
    <location>
        <begin position="152"/>
        <end position="157"/>
    </location>
</feature>
<evidence type="ECO:0000256" key="1">
    <source>
        <dbReference type="ARBA" id="ARBA00004613"/>
    </source>
</evidence>
<accession>A0AAN9GU20</accession>
<dbReference type="GO" id="GO:0009725">
    <property type="term" value="P:response to hormone"/>
    <property type="evidence" value="ECO:0007669"/>
    <property type="project" value="TreeGrafter"/>
</dbReference>
<keyword evidence="15" id="KW-1185">Reference proteome</keyword>
<evidence type="ECO:0000256" key="12">
    <source>
        <dbReference type="SAM" id="SignalP"/>
    </source>
</evidence>
<evidence type="ECO:0000256" key="2">
    <source>
        <dbReference type="ARBA" id="ARBA00011027"/>
    </source>
</evidence>
<dbReference type="EMBL" id="JAYKXH010000022">
    <property type="protein sequence ID" value="KAK7128275.1"/>
    <property type="molecule type" value="Genomic_DNA"/>
</dbReference>
<dbReference type="InterPro" id="IPR001134">
    <property type="entry name" value="Netrin_domain"/>
</dbReference>
<keyword evidence="5" id="KW-0483">Metalloprotease inhibitor</keyword>
<feature type="disulfide bond" evidence="11">
    <location>
        <begin position="24"/>
        <end position="119"/>
    </location>
</feature>
<evidence type="ECO:0000256" key="5">
    <source>
        <dbReference type="ARBA" id="ARBA00022608"/>
    </source>
</evidence>
<feature type="disulfide bond" evidence="11">
    <location>
        <begin position="146"/>
        <end position="189"/>
    </location>
</feature>
<proteinExistence type="inferred from homology"/>
<reference evidence="14 15" key="1">
    <citation type="submission" date="2024-02" db="EMBL/GenBank/DDBJ databases">
        <title>Chromosome-level genome assembly of the Eurasian Minnow (Phoxinus phoxinus).</title>
        <authorList>
            <person name="Oriowo T.O."/>
            <person name="Martin S."/>
            <person name="Stange M."/>
            <person name="Chrysostomakis Y."/>
            <person name="Brown T."/>
            <person name="Winkler S."/>
            <person name="Kukowka S."/>
            <person name="Myers E.W."/>
            <person name="Bohne A."/>
        </authorList>
    </citation>
    <scope>NUCLEOTIDE SEQUENCE [LARGE SCALE GENOMIC DNA]</scope>
    <source>
        <strain evidence="14">ZFMK-TIS-60720</strain>
        <tissue evidence="14">Whole Organism</tissue>
    </source>
</reference>
<evidence type="ECO:0000256" key="6">
    <source>
        <dbReference type="ARBA" id="ARBA00022690"/>
    </source>
</evidence>
<keyword evidence="4" id="KW-0964">Secreted</keyword>
<dbReference type="Pfam" id="PF00965">
    <property type="entry name" value="TIMP"/>
    <property type="match status" value="1"/>
</dbReference>
<dbReference type="Gene3D" id="3.90.370.10">
    <property type="entry name" value="Tissue inhibitor of metalloproteinase-1. Chain B, domain 1"/>
    <property type="match status" value="1"/>
</dbReference>
<evidence type="ECO:0000313" key="14">
    <source>
        <dbReference type="EMBL" id="KAK7128275.1"/>
    </source>
</evidence>
<dbReference type="Gene3D" id="2.40.50.120">
    <property type="match status" value="1"/>
</dbReference>
<feature type="disulfide bond" evidence="11">
    <location>
        <begin position="165"/>
        <end position="181"/>
    </location>
</feature>
<keyword evidence="10" id="KW-0862">Zinc</keyword>
<evidence type="ECO:0000256" key="4">
    <source>
        <dbReference type="ARBA" id="ARBA00022525"/>
    </source>
</evidence>
<feature type="binding site" evidence="10">
    <location>
        <position position="22"/>
    </location>
    <ligand>
        <name>Zn(2+)</name>
        <dbReference type="ChEBI" id="CHEBI:29105"/>
        <note>ligand shared with metalloproteinase partner</note>
    </ligand>
</feature>